<protein>
    <submittedName>
        <fullName evidence="1">Uncharacterized protein</fullName>
    </submittedName>
</protein>
<sequence>MKPNTFNYTPRNQMDKFLNKIFIIANKGKSQWGKESIQR</sequence>
<accession>A0A975BK08</accession>
<evidence type="ECO:0000313" key="1">
    <source>
        <dbReference type="EMBL" id="QTA86768.1"/>
    </source>
</evidence>
<evidence type="ECO:0000313" key="2">
    <source>
        <dbReference type="Proteomes" id="UP000663722"/>
    </source>
</evidence>
<reference evidence="1" key="1">
    <citation type="journal article" date="2021" name="Microb. Physiol.">
        <title>Proteogenomic Insights into the Physiology of Marine, Sulfate-Reducing, Filamentous Desulfonema limicola and Desulfonema magnum.</title>
        <authorList>
            <person name="Schnaars V."/>
            <person name="Wohlbrand L."/>
            <person name="Scheve S."/>
            <person name="Hinrichs C."/>
            <person name="Reinhardt R."/>
            <person name="Rabus R."/>
        </authorList>
    </citation>
    <scope>NUCLEOTIDE SEQUENCE</scope>
    <source>
        <strain evidence="1">4be13</strain>
    </source>
</reference>
<name>A0A975BK08_9BACT</name>
<dbReference type="AlphaFoldDB" id="A0A975BK08"/>
<dbReference type="EMBL" id="CP061800">
    <property type="protein sequence ID" value="QTA86768.1"/>
    <property type="molecule type" value="Genomic_DNA"/>
</dbReference>
<keyword evidence="2" id="KW-1185">Reference proteome</keyword>
<organism evidence="1 2">
    <name type="scientific">Desulfonema magnum</name>
    <dbReference type="NCBI Taxonomy" id="45655"/>
    <lineage>
        <taxon>Bacteria</taxon>
        <taxon>Pseudomonadati</taxon>
        <taxon>Thermodesulfobacteriota</taxon>
        <taxon>Desulfobacteria</taxon>
        <taxon>Desulfobacterales</taxon>
        <taxon>Desulfococcaceae</taxon>
        <taxon>Desulfonema</taxon>
    </lineage>
</organism>
<proteinExistence type="predicted"/>
<dbReference type="KEGG" id="dmm:dnm_027920"/>
<dbReference type="Proteomes" id="UP000663722">
    <property type="component" value="Chromosome"/>
</dbReference>
<gene>
    <name evidence="1" type="ORF">dnm_027920</name>
</gene>